<evidence type="ECO:0000313" key="2">
    <source>
        <dbReference type="Proteomes" id="UP001476282"/>
    </source>
</evidence>
<name>A0ABP9UI12_9BACT</name>
<organism evidence="1 2">
    <name type="scientific">Haloferula sargassicola</name>
    <dbReference type="NCBI Taxonomy" id="490096"/>
    <lineage>
        <taxon>Bacteria</taxon>
        <taxon>Pseudomonadati</taxon>
        <taxon>Verrucomicrobiota</taxon>
        <taxon>Verrucomicrobiia</taxon>
        <taxon>Verrucomicrobiales</taxon>
        <taxon>Verrucomicrobiaceae</taxon>
        <taxon>Haloferula</taxon>
    </lineage>
</organism>
<evidence type="ECO:0008006" key="3">
    <source>
        <dbReference type="Google" id="ProtNLM"/>
    </source>
</evidence>
<dbReference type="CDD" id="cd16377">
    <property type="entry name" value="23S_rRNA_IVP_like"/>
    <property type="match status" value="1"/>
</dbReference>
<dbReference type="Proteomes" id="UP001476282">
    <property type="component" value="Unassembled WGS sequence"/>
</dbReference>
<dbReference type="InterPro" id="IPR036583">
    <property type="entry name" value="23S_rRNA_IVS_sf"/>
</dbReference>
<comment type="caution">
    <text evidence="1">The sequence shown here is derived from an EMBL/GenBank/DDBJ whole genome shotgun (WGS) entry which is preliminary data.</text>
</comment>
<dbReference type="RefSeq" id="WP_353565097.1">
    <property type="nucleotide sequence ID" value="NZ_BAABRI010000001.1"/>
</dbReference>
<dbReference type="PANTHER" id="PTHR38471:SF2">
    <property type="entry name" value="FOUR HELIX BUNDLE PROTEIN"/>
    <property type="match status" value="1"/>
</dbReference>
<proteinExistence type="predicted"/>
<dbReference type="SUPFAM" id="SSF158446">
    <property type="entry name" value="IVS-encoded protein-like"/>
    <property type="match status" value="1"/>
</dbReference>
<dbReference type="NCBIfam" id="TIGR02436">
    <property type="entry name" value="four helix bundle protein"/>
    <property type="match status" value="1"/>
</dbReference>
<reference evidence="1 2" key="1">
    <citation type="submission" date="2024-02" db="EMBL/GenBank/DDBJ databases">
        <title>Haloferula sargassicola NBRC 104335.</title>
        <authorList>
            <person name="Ichikawa N."/>
            <person name="Katano-Makiyama Y."/>
            <person name="Hidaka K."/>
        </authorList>
    </citation>
    <scope>NUCLEOTIDE SEQUENCE [LARGE SCALE GENOMIC DNA]</scope>
    <source>
        <strain evidence="1 2">NBRC 104335</strain>
    </source>
</reference>
<sequence length="131" mass="15122">METAPFGHKKLKVWQMARELVITIHRMTLTELPKFELYEEGSQIRRSMKSVKSNIVEGYGRRRYKAEYLRFLDFAYASVLETTDHLETLTDTGSLTNPALASSLHHDLTELSKALHAFIRSVEKQHNTDQA</sequence>
<dbReference type="EMBL" id="BAABRI010000001">
    <property type="protein sequence ID" value="GAA5480939.1"/>
    <property type="molecule type" value="Genomic_DNA"/>
</dbReference>
<accession>A0ABP9UI12</accession>
<gene>
    <name evidence="1" type="ORF">Hsar01_00144</name>
</gene>
<dbReference type="Pfam" id="PF05635">
    <property type="entry name" value="23S_rRNA_IVP"/>
    <property type="match status" value="1"/>
</dbReference>
<evidence type="ECO:0000313" key="1">
    <source>
        <dbReference type="EMBL" id="GAA5480939.1"/>
    </source>
</evidence>
<dbReference type="InterPro" id="IPR012657">
    <property type="entry name" value="23S_rRNA-intervening_sequence"/>
</dbReference>
<dbReference type="PANTHER" id="PTHR38471">
    <property type="entry name" value="FOUR HELIX BUNDLE PROTEIN"/>
    <property type="match status" value="1"/>
</dbReference>
<dbReference type="Gene3D" id="1.20.1440.60">
    <property type="entry name" value="23S rRNA-intervening sequence"/>
    <property type="match status" value="1"/>
</dbReference>
<keyword evidence="2" id="KW-1185">Reference proteome</keyword>
<protein>
    <recommendedName>
        <fullName evidence="3">Four helix bundle protein</fullName>
    </recommendedName>
</protein>